<dbReference type="InterPro" id="IPR000834">
    <property type="entry name" value="Peptidase_M14"/>
</dbReference>
<evidence type="ECO:0000256" key="6">
    <source>
        <dbReference type="ARBA" id="ARBA00023049"/>
    </source>
</evidence>
<dbReference type="GO" id="GO:0004181">
    <property type="term" value="F:metallocarboxypeptidase activity"/>
    <property type="evidence" value="ECO:0007669"/>
    <property type="project" value="InterPro"/>
</dbReference>
<evidence type="ECO:0000256" key="5">
    <source>
        <dbReference type="ARBA" id="ARBA00022833"/>
    </source>
</evidence>
<protein>
    <submittedName>
        <fullName evidence="9">Zinc carboxypeptidase</fullName>
    </submittedName>
</protein>
<dbReference type="Pfam" id="PF00246">
    <property type="entry name" value="Peptidase_M14"/>
    <property type="match status" value="1"/>
</dbReference>
<feature type="domain" description="Peptidase M14" evidence="8">
    <location>
        <begin position="9"/>
        <end position="361"/>
    </location>
</feature>
<dbReference type="PANTHER" id="PTHR11705">
    <property type="entry name" value="PROTEASE FAMILY M14 CARBOXYPEPTIDASE A,B"/>
    <property type="match status" value="1"/>
</dbReference>
<evidence type="ECO:0000313" key="10">
    <source>
        <dbReference type="Proteomes" id="UP000284178"/>
    </source>
</evidence>
<proteinExistence type="inferred from homology"/>
<keyword evidence="10" id="KW-1185">Reference proteome</keyword>
<keyword evidence="5" id="KW-0862">Zinc</keyword>
<reference evidence="9 10" key="1">
    <citation type="submission" date="2018-08" db="EMBL/GenBank/DDBJ databases">
        <title>A genome reference for cultivated species of the human gut microbiota.</title>
        <authorList>
            <person name="Zou Y."/>
            <person name="Xue W."/>
            <person name="Luo G."/>
        </authorList>
    </citation>
    <scope>NUCLEOTIDE SEQUENCE [LARGE SCALE GENOMIC DNA]</scope>
    <source>
        <strain evidence="9 10">AF24-29</strain>
    </source>
</reference>
<dbReference type="SMART" id="SM00631">
    <property type="entry name" value="Zn_pept"/>
    <property type="match status" value="1"/>
</dbReference>
<dbReference type="GO" id="GO:0005615">
    <property type="term" value="C:extracellular space"/>
    <property type="evidence" value="ECO:0007669"/>
    <property type="project" value="TreeGrafter"/>
</dbReference>
<dbReference type="EMBL" id="QRUP01000009">
    <property type="protein sequence ID" value="RGR74108.1"/>
    <property type="molecule type" value="Genomic_DNA"/>
</dbReference>
<evidence type="ECO:0000256" key="4">
    <source>
        <dbReference type="ARBA" id="ARBA00022801"/>
    </source>
</evidence>
<keyword evidence="6" id="KW-0482">Metalloprotease</keyword>
<dbReference type="SUPFAM" id="SSF53187">
    <property type="entry name" value="Zn-dependent exopeptidases"/>
    <property type="match status" value="1"/>
</dbReference>
<keyword evidence="3" id="KW-0645">Protease</keyword>
<dbReference type="GeneID" id="83015442"/>
<keyword evidence="9" id="KW-0121">Carboxypeptidase</keyword>
<comment type="similarity">
    <text evidence="2 7">Belongs to the peptidase M14 family.</text>
</comment>
<keyword evidence="4" id="KW-0378">Hydrolase</keyword>
<dbReference type="CDD" id="cd06905">
    <property type="entry name" value="M14-like"/>
    <property type="match status" value="1"/>
</dbReference>
<organism evidence="9 10">
    <name type="scientific">Holdemania filiformis</name>
    <dbReference type="NCBI Taxonomy" id="61171"/>
    <lineage>
        <taxon>Bacteria</taxon>
        <taxon>Bacillati</taxon>
        <taxon>Bacillota</taxon>
        <taxon>Erysipelotrichia</taxon>
        <taxon>Erysipelotrichales</taxon>
        <taxon>Erysipelotrichaceae</taxon>
        <taxon>Holdemania</taxon>
    </lineage>
</organism>
<dbReference type="RefSeq" id="WP_117894877.1">
    <property type="nucleotide sequence ID" value="NZ_CABJCV010000009.1"/>
</dbReference>
<comment type="cofactor">
    <cofactor evidence="1">
        <name>Zn(2+)</name>
        <dbReference type="ChEBI" id="CHEBI:29105"/>
    </cofactor>
</comment>
<comment type="caution">
    <text evidence="9">The sequence shown here is derived from an EMBL/GenBank/DDBJ whole genome shotgun (WGS) entry which is preliminary data.</text>
</comment>
<dbReference type="PANTHER" id="PTHR11705:SF143">
    <property type="entry name" value="SLL0236 PROTEIN"/>
    <property type="match status" value="1"/>
</dbReference>
<dbReference type="Proteomes" id="UP000284178">
    <property type="component" value="Unassembled WGS sequence"/>
</dbReference>
<sequence>MKTTFTYDHYADYAELTTRMVYFSEHYPNYTRLTSLGKTPEGRDLWAMEVTDLRCGDFDEKPAQHIDGNTHAGEVTGSMAALHQLDVLLTGCEEPRIARLLQAYTFTFIPRISPDGAEVYLKTPDTLRSVNRPSGKAQSGVVRQDLDQDGVIRWMRIPDETGAWTADAEEPRLLRRRRPDETDGVFYTVMPEGLLQGESGDLLKAAPARWGLDFNRNYPCWWRPEQPGAGDYPLDNPETRAVAEFLIAHPNVGVMVTHHTSGGMILNPPGPFSEAEQDPLDRSIYHAIGALATEEMGYPLLNLYDGFHCTESDYAAGAGDDWAYLNRGIFAVTAELWDLQSRAGISVEEQLEPELSDAERLRQQKLTLAWIDAHCPQAWKPWTPLEHPQLGQVEIGGLDYKFTIQNCPPAYLREECEKATRFALRQVCLLPRLAIMRFQAQPLGHNFVKVTAEIVNRGYLPTWISRQRQAMKLTEPVQIELTGAEILQGQAQGEIEALEGYGQDQTELSFSGVYGQTAALRRKLEWVVRAPAGTRVQLNIRCAQAGQASASCVID</sequence>
<dbReference type="Gene3D" id="3.40.630.10">
    <property type="entry name" value="Zn peptidases"/>
    <property type="match status" value="1"/>
</dbReference>
<dbReference type="PROSITE" id="PS52035">
    <property type="entry name" value="PEPTIDASE_M14"/>
    <property type="match status" value="1"/>
</dbReference>
<dbReference type="GO" id="GO:0008270">
    <property type="term" value="F:zinc ion binding"/>
    <property type="evidence" value="ECO:0007669"/>
    <property type="project" value="InterPro"/>
</dbReference>
<evidence type="ECO:0000256" key="3">
    <source>
        <dbReference type="ARBA" id="ARBA00022670"/>
    </source>
</evidence>
<evidence type="ECO:0000256" key="2">
    <source>
        <dbReference type="ARBA" id="ARBA00005988"/>
    </source>
</evidence>
<feature type="active site" description="Proton donor/acceptor" evidence="7">
    <location>
        <position position="335"/>
    </location>
</feature>
<evidence type="ECO:0000256" key="1">
    <source>
        <dbReference type="ARBA" id="ARBA00001947"/>
    </source>
</evidence>
<name>A0A412G106_9FIRM</name>
<dbReference type="GO" id="GO:0006508">
    <property type="term" value="P:proteolysis"/>
    <property type="evidence" value="ECO:0007669"/>
    <property type="project" value="UniProtKB-KW"/>
</dbReference>
<gene>
    <name evidence="9" type="ORF">DWY25_08495</name>
</gene>
<evidence type="ECO:0000313" key="9">
    <source>
        <dbReference type="EMBL" id="RGR74108.1"/>
    </source>
</evidence>
<evidence type="ECO:0000256" key="7">
    <source>
        <dbReference type="PROSITE-ProRule" id="PRU01379"/>
    </source>
</evidence>
<dbReference type="AlphaFoldDB" id="A0A412G106"/>
<dbReference type="PRINTS" id="PR00765">
    <property type="entry name" value="CRBOXYPTASEA"/>
</dbReference>
<evidence type="ECO:0000259" key="8">
    <source>
        <dbReference type="PROSITE" id="PS52035"/>
    </source>
</evidence>
<accession>A0A412G106</accession>